<evidence type="ECO:0000256" key="2">
    <source>
        <dbReference type="ARBA" id="ARBA00022737"/>
    </source>
</evidence>
<evidence type="ECO:0000256" key="1">
    <source>
        <dbReference type="ARBA" id="ARBA00022659"/>
    </source>
</evidence>
<comment type="caution">
    <text evidence="7">The sequence shown here is derived from an EMBL/GenBank/DDBJ whole genome shotgun (WGS) entry which is preliminary data.</text>
</comment>
<keyword evidence="4" id="KW-0325">Glycoprotein</keyword>
<dbReference type="InterPro" id="IPR000436">
    <property type="entry name" value="Sushi_SCR_CCP_dom"/>
</dbReference>
<dbReference type="VEuPathDB" id="VectorBase:LOC119187743"/>
<sequence>MTKPAAVHCRPLPSVSGLSVSTATTRMGTKVVFSCDEGQRLRGSQQAMCLPSGNWSAPPPICQAPAKSQDFICYTAVAECHDITGASDGLVVVKAEQRAVGSRAHFSCPLGYALRGQASVECLDTGQWSDHCRAVKVCTSVVKTLSQSGNHEAAACSHDREIETSGSSIKDLSRFRYLPEEDRFR</sequence>
<dbReference type="Gene3D" id="2.10.70.10">
    <property type="entry name" value="Complement Module, domain 1"/>
    <property type="match status" value="2"/>
</dbReference>
<dbReference type="PROSITE" id="PS50923">
    <property type="entry name" value="SUSHI"/>
    <property type="match status" value="2"/>
</dbReference>
<dbReference type="InterPro" id="IPR050350">
    <property type="entry name" value="Compl-Cell_Adhes-Reg"/>
</dbReference>
<dbReference type="PANTHER" id="PTHR19325">
    <property type="entry name" value="COMPLEMENT COMPONENT-RELATED SUSHI DOMAIN-CONTAINING"/>
    <property type="match status" value="1"/>
</dbReference>
<evidence type="ECO:0000256" key="3">
    <source>
        <dbReference type="ARBA" id="ARBA00023157"/>
    </source>
</evidence>
<proteinExistence type="predicted"/>
<keyword evidence="2" id="KW-0677">Repeat</keyword>
<dbReference type="CDD" id="cd00033">
    <property type="entry name" value="CCP"/>
    <property type="match status" value="2"/>
</dbReference>
<gene>
    <name evidence="7" type="ORF">HPB51_029597</name>
</gene>
<feature type="disulfide bond" evidence="5">
    <location>
        <begin position="35"/>
        <end position="62"/>
    </location>
</feature>
<dbReference type="AlphaFoldDB" id="A0A9J6CUD5"/>
<keyword evidence="8" id="KW-1185">Reference proteome</keyword>
<dbReference type="Pfam" id="PF00084">
    <property type="entry name" value="Sushi"/>
    <property type="match status" value="2"/>
</dbReference>
<keyword evidence="1 5" id="KW-0768">Sushi</keyword>
<organism evidence="7 8">
    <name type="scientific">Rhipicephalus microplus</name>
    <name type="common">Cattle tick</name>
    <name type="synonym">Boophilus microplus</name>
    <dbReference type="NCBI Taxonomy" id="6941"/>
    <lineage>
        <taxon>Eukaryota</taxon>
        <taxon>Metazoa</taxon>
        <taxon>Ecdysozoa</taxon>
        <taxon>Arthropoda</taxon>
        <taxon>Chelicerata</taxon>
        <taxon>Arachnida</taxon>
        <taxon>Acari</taxon>
        <taxon>Parasitiformes</taxon>
        <taxon>Ixodida</taxon>
        <taxon>Ixodoidea</taxon>
        <taxon>Ixodidae</taxon>
        <taxon>Rhipicephalinae</taxon>
        <taxon>Rhipicephalus</taxon>
        <taxon>Boophilus</taxon>
    </lineage>
</organism>
<evidence type="ECO:0000256" key="4">
    <source>
        <dbReference type="ARBA" id="ARBA00023180"/>
    </source>
</evidence>
<dbReference type="PANTHER" id="PTHR19325:SF560">
    <property type="entry name" value="SUSHI, VON WILLEBRAND FACTOR TYPE A, EGF AND PENTRAXIN DOMAIN-CONTAINING PROTEIN 1"/>
    <property type="match status" value="1"/>
</dbReference>
<dbReference type="SUPFAM" id="SSF57535">
    <property type="entry name" value="Complement control module/SCR domain"/>
    <property type="match status" value="2"/>
</dbReference>
<evidence type="ECO:0000256" key="5">
    <source>
        <dbReference type="PROSITE-ProRule" id="PRU00302"/>
    </source>
</evidence>
<reference evidence="7" key="2">
    <citation type="submission" date="2021-09" db="EMBL/GenBank/DDBJ databases">
        <authorList>
            <person name="Jia N."/>
            <person name="Wang J."/>
            <person name="Shi W."/>
            <person name="Du L."/>
            <person name="Sun Y."/>
            <person name="Zhan W."/>
            <person name="Jiang J."/>
            <person name="Wang Q."/>
            <person name="Zhang B."/>
            <person name="Ji P."/>
            <person name="Sakyi L.B."/>
            <person name="Cui X."/>
            <person name="Yuan T."/>
            <person name="Jiang B."/>
            <person name="Yang W."/>
            <person name="Lam T.T.-Y."/>
            <person name="Chang Q."/>
            <person name="Ding S."/>
            <person name="Wang X."/>
            <person name="Zhu J."/>
            <person name="Ruan X."/>
            <person name="Zhao L."/>
            <person name="Wei J."/>
            <person name="Que T."/>
            <person name="Du C."/>
            <person name="Cheng J."/>
            <person name="Dai P."/>
            <person name="Han X."/>
            <person name="Huang E."/>
            <person name="Gao Y."/>
            <person name="Liu J."/>
            <person name="Shao H."/>
            <person name="Ye R."/>
            <person name="Li L."/>
            <person name="Wei W."/>
            <person name="Wang X."/>
            <person name="Wang C."/>
            <person name="Huo Q."/>
            <person name="Li W."/>
            <person name="Guo W."/>
            <person name="Chen H."/>
            <person name="Chen S."/>
            <person name="Zhou L."/>
            <person name="Zhou L."/>
            <person name="Ni X."/>
            <person name="Tian J."/>
            <person name="Zhou Y."/>
            <person name="Sheng Y."/>
            <person name="Liu T."/>
            <person name="Pan Y."/>
            <person name="Xia L."/>
            <person name="Li J."/>
            <person name="Zhao F."/>
            <person name="Cao W."/>
        </authorList>
    </citation>
    <scope>NUCLEOTIDE SEQUENCE</scope>
    <source>
        <strain evidence="7">Rmic-2018</strain>
        <tissue evidence="7">Larvae</tissue>
    </source>
</reference>
<keyword evidence="3 5" id="KW-1015">Disulfide bond</keyword>
<evidence type="ECO:0000313" key="8">
    <source>
        <dbReference type="Proteomes" id="UP000821866"/>
    </source>
</evidence>
<dbReference type="Proteomes" id="UP000821866">
    <property type="component" value="Unassembled WGS sequence"/>
</dbReference>
<evidence type="ECO:0000259" key="6">
    <source>
        <dbReference type="PROSITE" id="PS50923"/>
    </source>
</evidence>
<dbReference type="SMART" id="SM00032">
    <property type="entry name" value="CCP"/>
    <property type="match status" value="2"/>
</dbReference>
<feature type="domain" description="Sushi" evidence="6">
    <location>
        <begin position="7"/>
        <end position="64"/>
    </location>
</feature>
<reference evidence="7" key="1">
    <citation type="journal article" date="2020" name="Cell">
        <title>Large-Scale Comparative Analyses of Tick Genomes Elucidate Their Genetic Diversity and Vector Capacities.</title>
        <authorList>
            <consortium name="Tick Genome and Microbiome Consortium (TIGMIC)"/>
            <person name="Jia N."/>
            <person name="Wang J."/>
            <person name="Shi W."/>
            <person name="Du L."/>
            <person name="Sun Y."/>
            <person name="Zhan W."/>
            <person name="Jiang J.F."/>
            <person name="Wang Q."/>
            <person name="Zhang B."/>
            <person name="Ji P."/>
            <person name="Bell-Sakyi L."/>
            <person name="Cui X.M."/>
            <person name="Yuan T.T."/>
            <person name="Jiang B.G."/>
            <person name="Yang W.F."/>
            <person name="Lam T.T."/>
            <person name="Chang Q.C."/>
            <person name="Ding S.J."/>
            <person name="Wang X.J."/>
            <person name="Zhu J.G."/>
            <person name="Ruan X.D."/>
            <person name="Zhao L."/>
            <person name="Wei J.T."/>
            <person name="Ye R.Z."/>
            <person name="Que T.C."/>
            <person name="Du C.H."/>
            <person name="Zhou Y.H."/>
            <person name="Cheng J.X."/>
            <person name="Dai P.F."/>
            <person name="Guo W.B."/>
            <person name="Han X.H."/>
            <person name="Huang E.J."/>
            <person name="Li L.F."/>
            <person name="Wei W."/>
            <person name="Gao Y.C."/>
            <person name="Liu J.Z."/>
            <person name="Shao H.Z."/>
            <person name="Wang X."/>
            <person name="Wang C.C."/>
            <person name="Yang T.C."/>
            <person name="Huo Q.B."/>
            <person name="Li W."/>
            <person name="Chen H.Y."/>
            <person name="Chen S.E."/>
            <person name="Zhou L.G."/>
            <person name="Ni X.B."/>
            <person name="Tian J.H."/>
            <person name="Sheng Y."/>
            <person name="Liu T."/>
            <person name="Pan Y.S."/>
            <person name="Xia L.Y."/>
            <person name="Li J."/>
            <person name="Zhao F."/>
            <person name="Cao W.C."/>
        </authorList>
    </citation>
    <scope>NUCLEOTIDE SEQUENCE</scope>
    <source>
        <strain evidence="7">Rmic-2018</strain>
    </source>
</reference>
<dbReference type="EMBL" id="JABSTU010006851">
    <property type="protein sequence ID" value="KAH7931981.1"/>
    <property type="molecule type" value="Genomic_DNA"/>
</dbReference>
<dbReference type="InterPro" id="IPR035976">
    <property type="entry name" value="Sushi/SCR/CCP_sf"/>
</dbReference>
<comment type="caution">
    <text evidence="5">Lacks conserved residue(s) required for the propagation of feature annotation.</text>
</comment>
<evidence type="ECO:0000313" key="7">
    <source>
        <dbReference type="EMBL" id="KAH7931981.1"/>
    </source>
</evidence>
<feature type="domain" description="Sushi" evidence="6">
    <location>
        <begin position="78"/>
        <end position="140"/>
    </location>
</feature>
<accession>A0A9J6CUD5</accession>
<protein>
    <recommendedName>
        <fullName evidence="6">Sushi domain-containing protein</fullName>
    </recommendedName>
</protein>
<name>A0A9J6CUD5_RHIMP</name>